<evidence type="ECO:0000313" key="2">
    <source>
        <dbReference type="Proteomes" id="UP001163831"/>
    </source>
</evidence>
<reference evidence="1" key="1">
    <citation type="submission" date="2022-10" db="EMBL/GenBank/DDBJ databases">
        <title>Candidatus Kirkpatrella diaphorinas gen. nov., sp. nov., an uncultured endosymbiont identified in a population of Diaphorina citri from Hawaii.</title>
        <authorList>
            <person name="Henry E.M."/>
            <person name="Carlson C.R."/>
            <person name="Kuo Y.-W."/>
        </authorList>
    </citation>
    <scope>NUCLEOTIDE SEQUENCE</scope>
    <source>
        <strain evidence="1">CADCRV1</strain>
    </source>
</reference>
<name>A0ABY6GL41_9PROT</name>
<keyword evidence="2" id="KW-1185">Reference proteome</keyword>
<sequence>MRPVPRVGPDMERNILSRINLTLAACVPDWPASRRSSAILLTEGQFSSSNHWHRIIEVAETAPILSLPWRHTAQCPCCQVRHKGVDEIYREVIALLSASDALRRELVYVASPHLLTSLTAGIAAQPVLASRVTLNMPP</sequence>
<evidence type="ECO:0000313" key="1">
    <source>
        <dbReference type="EMBL" id="UYH51376.1"/>
    </source>
</evidence>
<gene>
    <name evidence="1" type="ORF">N5W20_00360</name>
</gene>
<dbReference type="EMBL" id="CP107052">
    <property type="protein sequence ID" value="UYH51376.1"/>
    <property type="molecule type" value="Genomic_DNA"/>
</dbReference>
<organism evidence="1 2">
    <name type="scientific">Candidatus Kirkpatrickella diaphorinae</name>
    <dbReference type="NCBI Taxonomy" id="2984322"/>
    <lineage>
        <taxon>Bacteria</taxon>
        <taxon>Pseudomonadati</taxon>
        <taxon>Pseudomonadota</taxon>
        <taxon>Alphaproteobacteria</taxon>
        <taxon>Acetobacterales</taxon>
        <taxon>Acetobacteraceae</taxon>
        <taxon>Candidatus Kirkpatrickella</taxon>
    </lineage>
</organism>
<evidence type="ECO:0008006" key="3">
    <source>
        <dbReference type="Google" id="ProtNLM"/>
    </source>
</evidence>
<accession>A0ABY6GL41</accession>
<protein>
    <recommendedName>
        <fullName evidence="3">Transposase</fullName>
    </recommendedName>
</protein>
<dbReference type="RefSeq" id="WP_319806970.1">
    <property type="nucleotide sequence ID" value="NZ_CP107052.1"/>
</dbReference>
<dbReference type="Proteomes" id="UP001163831">
    <property type="component" value="Chromosome"/>
</dbReference>
<proteinExistence type="predicted"/>